<comment type="subcellular location">
    <subcellularLocation>
        <location evidence="1">Chromosome</location>
    </subcellularLocation>
    <subcellularLocation>
        <location evidence="2">Cytoplasm</location>
    </subcellularLocation>
</comment>
<evidence type="ECO:0000256" key="10">
    <source>
        <dbReference type="ARBA" id="ARBA00023306"/>
    </source>
</evidence>
<gene>
    <name evidence="12" type="ORF">BBRV_LOCUS53941</name>
</gene>
<dbReference type="GO" id="GO:0007076">
    <property type="term" value="P:mitotic chromosome condensation"/>
    <property type="evidence" value="ECO:0007669"/>
    <property type="project" value="InterPro"/>
</dbReference>
<dbReference type="Pfam" id="PF05786">
    <property type="entry name" value="Cnd2"/>
    <property type="match status" value="2"/>
</dbReference>
<evidence type="ECO:0000256" key="9">
    <source>
        <dbReference type="ARBA" id="ARBA00023067"/>
    </source>
</evidence>
<keyword evidence="10" id="KW-0131">Cell cycle</keyword>
<feature type="region of interest" description="Disordered" evidence="11">
    <location>
        <begin position="1"/>
        <end position="71"/>
    </location>
</feature>
<feature type="region of interest" description="Disordered" evidence="11">
    <location>
        <begin position="161"/>
        <end position="204"/>
    </location>
</feature>
<evidence type="ECO:0000256" key="7">
    <source>
        <dbReference type="ARBA" id="ARBA00022618"/>
    </source>
</evidence>
<accession>A0A6V7JNY3</accession>
<dbReference type="AlphaFoldDB" id="A0A6V7JNY3"/>
<evidence type="ECO:0000256" key="6">
    <source>
        <dbReference type="ARBA" id="ARBA00022490"/>
    </source>
</evidence>
<dbReference type="InterPro" id="IPR022816">
    <property type="entry name" value="Condensin_barren_su2"/>
</dbReference>
<dbReference type="GO" id="GO:0005737">
    <property type="term" value="C:cytoplasm"/>
    <property type="evidence" value="ECO:0007669"/>
    <property type="project" value="UniProtKB-SubCell"/>
</dbReference>
<keyword evidence="8" id="KW-0498">Mitosis</keyword>
<evidence type="ECO:0000256" key="8">
    <source>
        <dbReference type="ARBA" id="ARBA00022776"/>
    </source>
</evidence>
<comment type="similarity">
    <text evidence="3">Belongs to the CND2 (condensin subunit 2) family.</text>
</comment>
<evidence type="ECO:0000256" key="5">
    <source>
        <dbReference type="ARBA" id="ARBA00022454"/>
    </source>
</evidence>
<organism evidence="12">
    <name type="scientific">Bracon brevicornis</name>
    <dbReference type="NCBI Taxonomy" id="1563983"/>
    <lineage>
        <taxon>Eukaryota</taxon>
        <taxon>Metazoa</taxon>
        <taxon>Ecdysozoa</taxon>
        <taxon>Arthropoda</taxon>
        <taxon>Hexapoda</taxon>
        <taxon>Insecta</taxon>
        <taxon>Pterygota</taxon>
        <taxon>Neoptera</taxon>
        <taxon>Endopterygota</taxon>
        <taxon>Hymenoptera</taxon>
        <taxon>Apocrita</taxon>
        <taxon>Ichneumonoidea</taxon>
        <taxon>Braconidae</taxon>
        <taxon>Braconinae</taxon>
        <taxon>Bracon</taxon>
    </lineage>
</organism>
<evidence type="ECO:0000256" key="2">
    <source>
        <dbReference type="ARBA" id="ARBA00004496"/>
    </source>
</evidence>
<proteinExistence type="inferred from homology"/>
<keyword evidence="7" id="KW-0132">Cell division</keyword>
<dbReference type="GO" id="GO:0003682">
    <property type="term" value="F:chromatin binding"/>
    <property type="evidence" value="ECO:0007669"/>
    <property type="project" value="TreeGrafter"/>
</dbReference>
<feature type="compositionally biased region" description="Acidic residues" evidence="11">
    <location>
        <begin position="178"/>
        <end position="187"/>
    </location>
</feature>
<name>A0A6V7JNY3_9HYME</name>
<evidence type="ECO:0000256" key="11">
    <source>
        <dbReference type="SAM" id="MobiDB-lite"/>
    </source>
</evidence>
<dbReference type="GO" id="GO:0051301">
    <property type="term" value="P:cell division"/>
    <property type="evidence" value="ECO:0007669"/>
    <property type="project" value="UniProtKB-KW"/>
</dbReference>
<evidence type="ECO:0000256" key="1">
    <source>
        <dbReference type="ARBA" id="ARBA00004286"/>
    </source>
</evidence>
<dbReference type="PANTHER" id="PTHR13108:SF9">
    <property type="entry name" value="CONDENSIN COMPLEX SUBUNIT 2"/>
    <property type="match status" value="1"/>
</dbReference>
<dbReference type="GO" id="GO:0000796">
    <property type="term" value="C:condensin complex"/>
    <property type="evidence" value="ECO:0007669"/>
    <property type="project" value="InterPro"/>
</dbReference>
<evidence type="ECO:0000256" key="3">
    <source>
        <dbReference type="ARBA" id="ARBA00009471"/>
    </source>
</evidence>
<dbReference type="PANTHER" id="PTHR13108">
    <property type="entry name" value="CONDENSIN COMPLEX SUBUNIT 2"/>
    <property type="match status" value="1"/>
</dbReference>
<keyword evidence="6" id="KW-0963">Cytoplasm</keyword>
<reference evidence="12" key="1">
    <citation type="submission" date="2020-07" db="EMBL/GenBank/DDBJ databases">
        <authorList>
            <person name="Ferguson B K."/>
        </authorList>
    </citation>
    <scope>NUCLEOTIDE SEQUENCE</scope>
    <source>
        <strain evidence="12">L06</strain>
    </source>
</reference>
<protein>
    <recommendedName>
        <fullName evidence="4">Condensin complex subunit 2</fullName>
    </recommendedName>
</protein>
<keyword evidence="5" id="KW-0158">Chromosome</keyword>
<feature type="compositionally biased region" description="Polar residues" evidence="11">
    <location>
        <begin position="57"/>
        <end position="71"/>
    </location>
</feature>
<sequence>MDRRKSIMQQKDLSDGDGLSFRRRSMLQSTPPVAEPNSALVGQNDDSIERNNKRHPSSPTAATKSPINSRRSFNLGSINPLTGSQIVEGIVECFKLNSENKITKKNAYSLKMIDFMTYMVKNRDENMSNLQVASTSLDVSAKIYGLRVDVLHQETMDMAGNLHRGKENGNGTNNGNGDENDGCDDSTENDHHSQEKTKKKKRKGAHVLADLTSLCSEPEIIKLEPPRLGDGDFHTSDMLVQVTAPRHVGLGLGIHPYSDCFLDKPMQANEADQQNEKIAWSPIDIAETKKMGSIFEEFEFLNWNEDYILPELENTMAENDNSVIEEPMRFNLEASVHDDDDGYHNDNHNMYVNDYDAGGMSMGEEEVPAAAFGALPRRKPDHIVDFDELLSHANTADDYSFFDRQFPEIRCVANRNWGIRKAPQQLQANSHREAQRKGLARKNKNFVINFSEDIDEEIEAKYQELEKMKKLKSGEDKLNKRFKTFDDKYDLFKYETRPAETSFPRKERLDHEKNENHHEKINIDDYDNMNNSHHSELNMEENHEIAGDNDNRMSPDMFDEDDVAPSQGAFIGTNLVEAPKLTEKIYIPFSQRAKTLDMRHLKKCIWESVSSTRDDKENVNDQEAKVNNDEPKPFVDIYSHLPKKLSKNDAKELSFPIAFVSLLHLANEKTLKLTSVDNLTDVLVIKNSSR</sequence>
<dbReference type="EMBL" id="CADCXW020000017">
    <property type="protein sequence ID" value="CAD1551979.1"/>
    <property type="molecule type" value="Genomic_DNA"/>
</dbReference>
<evidence type="ECO:0000313" key="12">
    <source>
        <dbReference type="EMBL" id="CAD1551979.1"/>
    </source>
</evidence>
<evidence type="ECO:0000256" key="4">
    <source>
        <dbReference type="ARBA" id="ARBA00016065"/>
    </source>
</evidence>
<keyword evidence="9" id="KW-0226">DNA condensation</keyword>